<reference evidence="1" key="1">
    <citation type="submission" date="2021-05" db="EMBL/GenBank/DDBJ databases">
        <authorList>
            <person name="Chen Y.-M."/>
            <person name="Zhang Y.-Z."/>
        </authorList>
    </citation>
    <scope>NUCLEOTIDE SEQUENCE</scope>
    <source>
        <strain evidence="1">268-k141_299831</strain>
    </source>
</reference>
<protein>
    <submittedName>
        <fullName evidence="1">Maturation protein</fullName>
    </submittedName>
</protein>
<keyword evidence="2" id="KW-1185">Reference proteome</keyword>
<sequence length="388" mass="42587">MTRSIRTRTRLGSLPDGSFTGHYNGVPVTELNSSHAASINRSVCDDSHGRPTTDSNLSIVSTDFSQVGPVQGIFTANPVWDGKASGYVPSFIRFSNIGHLDLPSRPTPASSVATLLARTNPSRPEYAPLTLLQDLVDIPGMLKEAGKLVTRGHRGGLRGRDVGNTHLGLQFGWIPLVNDAIKVIQVHKHIQDRVRELNRLYSTQGLKRRIRLGNWGAASVSAPVMESYPILSISTILSTITTSERWGTVRWRPTGTFLGYRPESHVILQQAKDALSGVTSEGTFEGAWDLLPWSWLADWGTNVKDYVMAHANTVPATPSSVNVMTRTVTVFRPRVLSITPSYSWEPGFYSITSKERYVGSGAIDAHIPFLDMGRLSILGALAVQRFKR</sequence>
<evidence type="ECO:0000313" key="2">
    <source>
        <dbReference type="Proteomes" id="UP001059373"/>
    </source>
</evidence>
<name>A0ABY3SUU2_9VIRU</name>
<organism evidence="1 2">
    <name type="scientific">Leviviridae sp</name>
    <dbReference type="NCBI Taxonomy" id="2027243"/>
    <lineage>
        <taxon>Viruses</taxon>
        <taxon>Riboviria</taxon>
        <taxon>Orthornavirae</taxon>
        <taxon>Lenarviricota</taxon>
        <taxon>Leviviricetes</taxon>
        <taxon>Norzivirales</taxon>
        <taxon>Fiersviridae</taxon>
    </lineage>
</organism>
<proteinExistence type="predicted"/>
<evidence type="ECO:0000313" key="1">
    <source>
        <dbReference type="EMBL" id="UJQ85425.1"/>
    </source>
</evidence>
<accession>A0ABY3SUU2</accession>
<dbReference type="EMBL" id="MZ679660">
    <property type="protein sequence ID" value="UJQ85425.1"/>
    <property type="molecule type" value="Genomic_RNA"/>
</dbReference>
<reference evidence="1" key="2">
    <citation type="journal article" date="2022" name="Nat. Microbiol.">
        <title>RNA viromes from terrestrial sites across China expand environmental viral diversity.</title>
        <authorList>
            <person name="Chiapello M."/>
            <person name="Rodriguez-Romero J."/>
            <person name="Ayllon M.A."/>
            <person name="Turina M."/>
        </authorList>
    </citation>
    <scope>NUCLEOTIDE SEQUENCE</scope>
    <source>
        <strain evidence="1">268-k141_299831</strain>
    </source>
</reference>
<dbReference type="Proteomes" id="UP001059373">
    <property type="component" value="Segment"/>
</dbReference>